<dbReference type="PANTHER" id="PTHR34610:SF3">
    <property type="entry name" value="SSL7007 PROTEIN"/>
    <property type="match status" value="1"/>
</dbReference>
<gene>
    <name evidence="2" type="ORF">B1A_19007</name>
</gene>
<dbReference type="Pfam" id="PF13470">
    <property type="entry name" value="PIN_3"/>
    <property type="match status" value="1"/>
</dbReference>
<dbReference type="PANTHER" id="PTHR34610">
    <property type="entry name" value="SSL7007 PROTEIN"/>
    <property type="match status" value="1"/>
</dbReference>
<dbReference type="NCBIfam" id="TIGR00305">
    <property type="entry name" value="putative toxin-antitoxin system toxin component, PIN family"/>
    <property type="match status" value="1"/>
</dbReference>
<name>T0YK07_9ZZZZ</name>
<dbReference type="Gene3D" id="3.40.50.1010">
    <property type="entry name" value="5'-nuclease"/>
    <property type="match status" value="1"/>
</dbReference>
<dbReference type="SMART" id="SM00670">
    <property type="entry name" value="PINc"/>
    <property type="match status" value="1"/>
</dbReference>
<evidence type="ECO:0000259" key="1">
    <source>
        <dbReference type="SMART" id="SM00670"/>
    </source>
</evidence>
<proteinExistence type="predicted"/>
<dbReference type="AlphaFoldDB" id="T0YK07"/>
<dbReference type="InterPro" id="IPR002716">
    <property type="entry name" value="PIN_dom"/>
</dbReference>
<reference evidence="2" key="1">
    <citation type="submission" date="2013-08" db="EMBL/GenBank/DDBJ databases">
        <authorList>
            <person name="Mendez C."/>
            <person name="Richter M."/>
            <person name="Ferrer M."/>
            <person name="Sanchez J."/>
        </authorList>
    </citation>
    <scope>NUCLEOTIDE SEQUENCE</scope>
</reference>
<organism evidence="2">
    <name type="scientific">mine drainage metagenome</name>
    <dbReference type="NCBI Taxonomy" id="410659"/>
    <lineage>
        <taxon>unclassified sequences</taxon>
        <taxon>metagenomes</taxon>
        <taxon>ecological metagenomes</taxon>
    </lineage>
</organism>
<dbReference type="InterPro" id="IPR002850">
    <property type="entry name" value="PIN_toxin-like"/>
</dbReference>
<dbReference type="InterPro" id="IPR029060">
    <property type="entry name" value="PIN-like_dom_sf"/>
</dbReference>
<dbReference type="SUPFAM" id="SSF88723">
    <property type="entry name" value="PIN domain-like"/>
    <property type="match status" value="1"/>
</dbReference>
<feature type="domain" description="PIN" evidence="1">
    <location>
        <begin position="4"/>
        <end position="121"/>
    </location>
</feature>
<reference evidence="2" key="2">
    <citation type="journal article" date="2014" name="ISME J.">
        <title>Microbial stratification in low pH oxic and suboxic macroscopic growths along an acid mine drainage.</title>
        <authorList>
            <person name="Mendez-Garcia C."/>
            <person name="Mesa V."/>
            <person name="Sprenger R.R."/>
            <person name="Richter M."/>
            <person name="Diez M.S."/>
            <person name="Solano J."/>
            <person name="Bargiela R."/>
            <person name="Golyshina O.V."/>
            <person name="Manteca A."/>
            <person name="Ramos J.L."/>
            <person name="Gallego J.R."/>
            <person name="Llorente I."/>
            <person name="Martins Dos Santos V.A."/>
            <person name="Jensen O.N."/>
            <person name="Pelaez A.I."/>
            <person name="Sanchez J."/>
            <person name="Ferrer M."/>
        </authorList>
    </citation>
    <scope>NUCLEOTIDE SEQUENCE</scope>
</reference>
<sequence>MEAPRVVLDTSVIVAGLRSRLGASNHLLELIAEERLVPLVTTALFLEYEEVLKRPEQRLATGMSEKDIVGFMAAFASAAEPVEVHFLWRPQLADPDDEIVREAAVNGRSKVIVTHNVRHFEPVARQFGLEVVTPGAFLKRINT</sequence>
<evidence type="ECO:0000313" key="2">
    <source>
        <dbReference type="EMBL" id="EQD33493.1"/>
    </source>
</evidence>
<accession>T0YK07</accession>
<protein>
    <submittedName>
        <fullName evidence="2">Protein containing DUF132</fullName>
    </submittedName>
</protein>
<comment type="caution">
    <text evidence="2">The sequence shown here is derived from an EMBL/GenBank/DDBJ whole genome shotgun (WGS) entry which is preliminary data.</text>
</comment>
<dbReference type="EMBL" id="AUZX01014022">
    <property type="protein sequence ID" value="EQD33493.1"/>
    <property type="molecule type" value="Genomic_DNA"/>
</dbReference>